<dbReference type="Pfam" id="PF13211">
    <property type="entry name" value="DUF4019"/>
    <property type="match status" value="1"/>
</dbReference>
<accession>A0ABV6FAS0</accession>
<dbReference type="InterPro" id="IPR025091">
    <property type="entry name" value="DUF4019"/>
</dbReference>
<reference evidence="2 3" key="1">
    <citation type="submission" date="2024-09" db="EMBL/GenBank/DDBJ databases">
        <authorList>
            <person name="Sun Q."/>
            <person name="Mori K."/>
        </authorList>
    </citation>
    <scope>NUCLEOTIDE SEQUENCE [LARGE SCALE GENOMIC DNA]</scope>
    <source>
        <strain evidence="2 3">CCM 7792</strain>
    </source>
</reference>
<feature type="chain" id="PRO_5045533663" evidence="1">
    <location>
        <begin position="27"/>
        <end position="154"/>
    </location>
</feature>
<keyword evidence="3" id="KW-1185">Reference proteome</keyword>
<organism evidence="2 3">
    <name type="scientific">Massilia consociata</name>
    <dbReference type="NCBI Taxonomy" id="760117"/>
    <lineage>
        <taxon>Bacteria</taxon>
        <taxon>Pseudomonadati</taxon>
        <taxon>Pseudomonadota</taxon>
        <taxon>Betaproteobacteria</taxon>
        <taxon>Burkholderiales</taxon>
        <taxon>Oxalobacteraceae</taxon>
        <taxon>Telluria group</taxon>
        <taxon>Massilia</taxon>
    </lineage>
</organism>
<protein>
    <submittedName>
        <fullName evidence="2">DUF4019 domain-containing protein</fullName>
    </submittedName>
</protein>
<dbReference type="RefSeq" id="WP_379677223.1">
    <property type="nucleotide sequence ID" value="NZ_JBHLWP010000001.1"/>
</dbReference>
<evidence type="ECO:0000313" key="3">
    <source>
        <dbReference type="Proteomes" id="UP001589773"/>
    </source>
</evidence>
<evidence type="ECO:0000256" key="1">
    <source>
        <dbReference type="SAM" id="SignalP"/>
    </source>
</evidence>
<sequence length="154" mass="15955">MRLATAVLSFSVLSALVAASAVPAAAQEAAGQEAASQAAAGIAGATRAAQAWLALMDEGRTADTWTQGAAFLRGAVTQSQWNEALRAVRVPLGAVKSRSLASTTLSRTLPGLPAGEYVVLEYRTDFANRAGAVETVTPMREADGSWKVAGYFIK</sequence>
<keyword evidence="1" id="KW-0732">Signal</keyword>
<dbReference type="EMBL" id="JBHLWP010000001">
    <property type="protein sequence ID" value="MFC0250472.1"/>
    <property type="molecule type" value="Genomic_DNA"/>
</dbReference>
<feature type="signal peptide" evidence="1">
    <location>
        <begin position="1"/>
        <end position="26"/>
    </location>
</feature>
<name>A0ABV6FAS0_9BURK</name>
<dbReference type="Proteomes" id="UP001589773">
    <property type="component" value="Unassembled WGS sequence"/>
</dbReference>
<evidence type="ECO:0000313" key="2">
    <source>
        <dbReference type="EMBL" id="MFC0250472.1"/>
    </source>
</evidence>
<gene>
    <name evidence="2" type="ORF">ACFFJK_01100</name>
</gene>
<comment type="caution">
    <text evidence="2">The sequence shown here is derived from an EMBL/GenBank/DDBJ whole genome shotgun (WGS) entry which is preliminary data.</text>
</comment>
<proteinExistence type="predicted"/>